<protein>
    <submittedName>
        <fullName evidence="1">Uncharacterized protein</fullName>
    </submittedName>
</protein>
<sequence length="66" mass="7569">MTKTVLETTVGRCVLCDRAVAAGKDEDKWGMWWGGGKWIHYKCIENAYEAMRRVRGGIERELHPTT</sequence>
<reference evidence="1" key="1">
    <citation type="journal article" date="2015" name="Nature">
        <title>Complex archaea that bridge the gap between prokaryotes and eukaryotes.</title>
        <authorList>
            <person name="Spang A."/>
            <person name="Saw J.H."/>
            <person name="Jorgensen S.L."/>
            <person name="Zaremba-Niedzwiedzka K."/>
            <person name="Martijn J."/>
            <person name="Lind A.E."/>
            <person name="van Eijk R."/>
            <person name="Schleper C."/>
            <person name="Guy L."/>
            <person name="Ettema T.J."/>
        </authorList>
    </citation>
    <scope>NUCLEOTIDE SEQUENCE</scope>
</reference>
<comment type="caution">
    <text evidence="1">The sequence shown here is derived from an EMBL/GenBank/DDBJ whole genome shotgun (WGS) entry which is preliminary data.</text>
</comment>
<dbReference type="AlphaFoldDB" id="A0A0F9RNU2"/>
<name>A0A0F9RNU2_9ZZZZ</name>
<dbReference type="EMBL" id="LAZR01000846">
    <property type="protein sequence ID" value="KKN56374.1"/>
    <property type="molecule type" value="Genomic_DNA"/>
</dbReference>
<accession>A0A0F9RNU2</accession>
<gene>
    <name evidence="1" type="ORF">LCGC14_0572850</name>
</gene>
<proteinExistence type="predicted"/>
<organism evidence="1">
    <name type="scientific">marine sediment metagenome</name>
    <dbReference type="NCBI Taxonomy" id="412755"/>
    <lineage>
        <taxon>unclassified sequences</taxon>
        <taxon>metagenomes</taxon>
        <taxon>ecological metagenomes</taxon>
    </lineage>
</organism>
<evidence type="ECO:0000313" key="1">
    <source>
        <dbReference type="EMBL" id="KKN56374.1"/>
    </source>
</evidence>